<organism evidence="2 3">
    <name type="scientific">Idiomarina fontislapidosi</name>
    <dbReference type="NCBI Taxonomy" id="263723"/>
    <lineage>
        <taxon>Bacteria</taxon>
        <taxon>Pseudomonadati</taxon>
        <taxon>Pseudomonadota</taxon>
        <taxon>Gammaproteobacteria</taxon>
        <taxon>Alteromonadales</taxon>
        <taxon>Idiomarinaceae</taxon>
        <taxon>Idiomarina</taxon>
    </lineage>
</organism>
<reference evidence="3" key="1">
    <citation type="journal article" date="2018" name="Front. Microbiol.">
        <title>Genome-Based Analysis Reveals the Taxonomy and Diversity of the Family Idiomarinaceae.</title>
        <authorList>
            <person name="Liu Y."/>
            <person name="Lai Q."/>
            <person name="Shao Z."/>
        </authorList>
    </citation>
    <scope>NUCLEOTIDE SEQUENCE [LARGE SCALE GENOMIC DNA]</scope>
    <source>
        <strain evidence="3">F23</strain>
    </source>
</reference>
<keyword evidence="3" id="KW-1185">Reference proteome</keyword>
<dbReference type="Pfam" id="PF03167">
    <property type="entry name" value="UDG"/>
    <property type="match status" value="1"/>
</dbReference>
<dbReference type="Proteomes" id="UP000287330">
    <property type="component" value="Unassembled WGS sequence"/>
</dbReference>
<name>A0A432XSQ9_9GAMM</name>
<comment type="caution">
    <text evidence="2">The sequence shown here is derived from an EMBL/GenBank/DDBJ whole genome shotgun (WGS) entry which is preliminary data.</text>
</comment>
<proteinExistence type="predicted"/>
<dbReference type="InterPro" id="IPR047124">
    <property type="entry name" value="HI_0220.2"/>
</dbReference>
<evidence type="ECO:0000259" key="1">
    <source>
        <dbReference type="SMART" id="SM00986"/>
    </source>
</evidence>
<dbReference type="InterPro" id="IPR005122">
    <property type="entry name" value="Uracil-DNA_glycosylase-like"/>
</dbReference>
<dbReference type="PANTHER" id="PTHR42160:SF1">
    <property type="entry name" value="URACIL-DNA GLYCOSYLASE SUPERFAMILY PROTEIN"/>
    <property type="match status" value="1"/>
</dbReference>
<evidence type="ECO:0000313" key="3">
    <source>
        <dbReference type="Proteomes" id="UP000287330"/>
    </source>
</evidence>
<dbReference type="PANTHER" id="PTHR42160">
    <property type="entry name" value="URACIL-DNA GLYCOSYLASE SUPERFAMILY PROTEIN"/>
    <property type="match status" value="1"/>
</dbReference>
<dbReference type="Gene3D" id="3.40.470.10">
    <property type="entry name" value="Uracil-DNA glycosylase-like domain"/>
    <property type="match status" value="1"/>
</dbReference>
<gene>
    <name evidence="2" type="ORF">CWE25_10460</name>
</gene>
<protein>
    <submittedName>
        <fullName evidence="2">Uracil-DNA glycosylase</fullName>
    </submittedName>
</protein>
<dbReference type="AlphaFoldDB" id="A0A432XSQ9"/>
<dbReference type="SUPFAM" id="SSF52141">
    <property type="entry name" value="Uracil-DNA glycosylase-like"/>
    <property type="match status" value="1"/>
</dbReference>
<evidence type="ECO:0000313" key="2">
    <source>
        <dbReference type="EMBL" id="RUO51693.1"/>
    </source>
</evidence>
<dbReference type="SMART" id="SM00986">
    <property type="entry name" value="UDG"/>
    <property type="match status" value="1"/>
</dbReference>
<dbReference type="InterPro" id="IPR036895">
    <property type="entry name" value="Uracil-DNA_glycosylase-like_sf"/>
</dbReference>
<feature type="domain" description="Uracil-DNA glycosylase-like" evidence="1">
    <location>
        <begin position="28"/>
        <end position="190"/>
    </location>
</feature>
<dbReference type="RefSeq" id="WP_110575479.1">
    <property type="nucleotide sequence ID" value="NZ_PIPV01000009.1"/>
</dbReference>
<dbReference type="SMART" id="SM00987">
    <property type="entry name" value="UreE_C"/>
    <property type="match status" value="1"/>
</dbReference>
<dbReference type="EMBL" id="PIPV01000009">
    <property type="protein sequence ID" value="RUO51693.1"/>
    <property type="molecule type" value="Genomic_DNA"/>
</dbReference>
<accession>A0A432XSQ9</accession>
<dbReference type="CDD" id="cd10033">
    <property type="entry name" value="UDG_like"/>
    <property type="match status" value="1"/>
</dbReference>
<dbReference type="OrthoDB" id="9789139at2"/>
<sequence>MKAWQTTVDEVRHCTLCEPELPLGARPVIQFHPSARILIAGQAPGIRVHRSGKPFDDPSGERLRSWLGVDKPDFYDACQFAILPMGFCYPGTTASGDAPPRAECADAWREQLLAQLPHLRLTLAIGQYAQQWHGQRLPAIKPERTLTERVKNWRAWLEHGILPLPHPSPRNNRWLAKNRWFEDEVLPELKAQIAQYRGAQ</sequence>